<dbReference type="Proteomes" id="UP000663613">
    <property type="component" value="Chromosome"/>
</dbReference>
<dbReference type="SUPFAM" id="SSF51197">
    <property type="entry name" value="Clavaminate synthase-like"/>
    <property type="match status" value="1"/>
</dbReference>
<sequence>MHDLSDKVKQFHSDGFVFMSNVLNEDQINLLNTGVEEAFRGPRNGYAPIFRGMMFERGEVFENLIDLPPVINLVEAILGDNCHLRSMNAIKTPRRTGIDQWHIDLIDDEMFFPLPKNVDWDNNIQMPVFIVNCLYYLADVEEDMGPTQLVPGSHRSGKFPDTKQELPVYNGKKPVTFKAKAGDCLIFNNQVWHRGGLNLNQKPRIVQQVVYSKSYISQSFYPLLNYRVPEHVLARADNRRKRLIGFHKVGLV</sequence>
<keyword evidence="1" id="KW-0560">Oxidoreductase</keyword>
<dbReference type="PANTHER" id="PTHR37563">
    <property type="entry name" value="PHYTANOYL-COA DIOXYGENASE FAMILY PROTEIN (AFU_ORTHOLOGUE AFUA_2G03330)"/>
    <property type="match status" value="1"/>
</dbReference>
<reference evidence="1 2" key="1">
    <citation type="submission" date="2021-02" db="EMBL/GenBank/DDBJ databases">
        <title>Bacillus cereus VKM B-370.</title>
        <authorList>
            <person name="Kazantseva O.A."/>
            <person name="Piligrimova E.G."/>
            <person name="Buzikov R.M."/>
            <person name="Shadrin A.M."/>
        </authorList>
    </citation>
    <scope>NUCLEOTIDE SEQUENCE [LARGE SCALE GENOMIC DNA]</scope>
    <source>
        <strain evidence="1 2">VKM B-370</strain>
    </source>
</reference>
<keyword evidence="1" id="KW-0223">Dioxygenase</keyword>
<dbReference type="PANTHER" id="PTHR37563:SF2">
    <property type="entry name" value="PHYTANOYL-COA DIOXYGENASE FAMILY PROTEIN (AFU_ORTHOLOGUE AFUA_2G03330)"/>
    <property type="match status" value="1"/>
</dbReference>
<dbReference type="InterPro" id="IPR008775">
    <property type="entry name" value="Phytyl_CoA_dOase-like"/>
</dbReference>
<gene>
    <name evidence="1" type="ORF">JTF64_10215</name>
</gene>
<dbReference type="InterPro" id="IPR051961">
    <property type="entry name" value="Fungal_Metabolite_Diox"/>
</dbReference>
<proteinExistence type="predicted"/>
<dbReference type="RefSeq" id="WP_000543792.1">
    <property type="nucleotide sequence ID" value="NZ_CP070339.1"/>
</dbReference>
<accession>A0ABD7DM22</accession>
<evidence type="ECO:0000313" key="2">
    <source>
        <dbReference type="Proteomes" id="UP000663613"/>
    </source>
</evidence>
<protein>
    <submittedName>
        <fullName evidence="1">Phytanoyl-CoA dioxygenase family protein</fullName>
    </submittedName>
</protein>
<dbReference type="AlphaFoldDB" id="A0ABD7DM22"/>
<dbReference type="EMBL" id="CP070339">
    <property type="protein sequence ID" value="QRY17594.1"/>
    <property type="molecule type" value="Genomic_DNA"/>
</dbReference>
<dbReference type="Gene3D" id="2.60.120.620">
    <property type="entry name" value="q2cbj1_9rhob like domain"/>
    <property type="match status" value="1"/>
</dbReference>
<name>A0ABD7DM22_BACCE</name>
<organism evidence="1 2">
    <name type="scientific">Bacillus cereus</name>
    <dbReference type="NCBI Taxonomy" id="1396"/>
    <lineage>
        <taxon>Bacteria</taxon>
        <taxon>Bacillati</taxon>
        <taxon>Bacillota</taxon>
        <taxon>Bacilli</taxon>
        <taxon>Bacillales</taxon>
        <taxon>Bacillaceae</taxon>
        <taxon>Bacillus</taxon>
        <taxon>Bacillus cereus group</taxon>
    </lineage>
</organism>
<dbReference type="Pfam" id="PF05721">
    <property type="entry name" value="PhyH"/>
    <property type="match status" value="1"/>
</dbReference>
<dbReference type="GO" id="GO:0016706">
    <property type="term" value="F:2-oxoglutarate-dependent dioxygenase activity"/>
    <property type="evidence" value="ECO:0007669"/>
    <property type="project" value="UniProtKB-ARBA"/>
</dbReference>
<evidence type="ECO:0000313" key="1">
    <source>
        <dbReference type="EMBL" id="QRY17594.1"/>
    </source>
</evidence>